<evidence type="ECO:0000256" key="2">
    <source>
        <dbReference type="ARBA" id="ARBA00023125"/>
    </source>
</evidence>
<dbReference type="PANTHER" id="PTHR47506">
    <property type="entry name" value="TRANSCRIPTIONAL REGULATORY PROTEIN"/>
    <property type="match status" value="1"/>
</dbReference>
<keyword evidence="2 4" id="KW-0238">DNA-binding</keyword>
<reference evidence="6 7" key="1">
    <citation type="submission" date="2016-10" db="EMBL/GenBank/DDBJ databases">
        <authorList>
            <person name="de Groot N.N."/>
        </authorList>
    </citation>
    <scope>NUCLEOTIDE SEQUENCE [LARGE SCALE GENOMIC DNA]</scope>
    <source>
        <strain evidence="6 7">MT12</strain>
    </source>
</reference>
<dbReference type="EMBL" id="FNTH01000001">
    <property type="protein sequence ID" value="SEC97151.1"/>
    <property type="molecule type" value="Genomic_DNA"/>
</dbReference>
<dbReference type="Proteomes" id="UP000198992">
    <property type="component" value="Unassembled WGS sequence"/>
</dbReference>
<dbReference type="RefSeq" id="WP_092116820.1">
    <property type="nucleotide sequence ID" value="NZ_FNTH01000001.1"/>
</dbReference>
<dbReference type="PANTHER" id="PTHR47506:SF6">
    <property type="entry name" value="HTH-TYPE TRANSCRIPTIONAL REPRESSOR NEMR"/>
    <property type="match status" value="1"/>
</dbReference>
<accession>A0A1H4WX11</accession>
<evidence type="ECO:0000256" key="4">
    <source>
        <dbReference type="PROSITE-ProRule" id="PRU00335"/>
    </source>
</evidence>
<evidence type="ECO:0000259" key="5">
    <source>
        <dbReference type="PROSITE" id="PS50977"/>
    </source>
</evidence>
<dbReference type="PROSITE" id="PS50977">
    <property type="entry name" value="HTH_TETR_2"/>
    <property type="match status" value="1"/>
</dbReference>
<evidence type="ECO:0000256" key="1">
    <source>
        <dbReference type="ARBA" id="ARBA00023015"/>
    </source>
</evidence>
<dbReference type="Pfam" id="PF00440">
    <property type="entry name" value="TetR_N"/>
    <property type="match status" value="1"/>
</dbReference>
<dbReference type="AlphaFoldDB" id="A0A1H4WX11"/>
<dbReference type="InterPro" id="IPR036271">
    <property type="entry name" value="Tet_transcr_reg_TetR-rel_C_sf"/>
</dbReference>
<sequence length="191" mass="21787">MQRARISPRPRERIVSTARELFHRRGIRAVCIDTIAETAGTNKTTLYRHFASKDDLILECLRSRAEEARQAWAEIEASSSEDGLAQLRSWVTYVVARLADDCRGCEFANAAVELTEEDHPVRKFIKEFKAEYRDWLAKLCRKARVVRSELLADTLSIMLDGVRTSRQSVGAQGPNLQFQAMAEAIIESFRR</sequence>
<feature type="DNA-binding region" description="H-T-H motif" evidence="4">
    <location>
        <begin position="31"/>
        <end position="50"/>
    </location>
</feature>
<keyword evidence="1" id="KW-0805">Transcription regulation</keyword>
<dbReference type="SUPFAM" id="SSF48498">
    <property type="entry name" value="Tetracyclin repressor-like, C-terminal domain"/>
    <property type="match status" value="1"/>
</dbReference>
<evidence type="ECO:0000256" key="3">
    <source>
        <dbReference type="ARBA" id="ARBA00023163"/>
    </source>
</evidence>
<dbReference type="OrthoDB" id="9787680at2"/>
<dbReference type="PRINTS" id="PR00455">
    <property type="entry name" value="HTHTETR"/>
</dbReference>
<feature type="domain" description="HTH tetR-type" evidence="5">
    <location>
        <begin position="8"/>
        <end position="68"/>
    </location>
</feature>
<protein>
    <submittedName>
        <fullName evidence="6">Transcriptional regulator, TetR family</fullName>
    </submittedName>
</protein>
<name>A0A1H4WX11_9BRAD</name>
<dbReference type="InterPro" id="IPR001647">
    <property type="entry name" value="HTH_TetR"/>
</dbReference>
<gene>
    <name evidence="6" type="ORF">SAMN05444164_3257</name>
</gene>
<evidence type="ECO:0000313" key="6">
    <source>
        <dbReference type="EMBL" id="SEC97151.1"/>
    </source>
</evidence>
<dbReference type="GO" id="GO:0003677">
    <property type="term" value="F:DNA binding"/>
    <property type="evidence" value="ECO:0007669"/>
    <property type="project" value="UniProtKB-UniRule"/>
</dbReference>
<proteinExistence type="predicted"/>
<organism evidence="6 7">
    <name type="scientific">Bradyrhizobium erythrophlei</name>
    <dbReference type="NCBI Taxonomy" id="1437360"/>
    <lineage>
        <taxon>Bacteria</taxon>
        <taxon>Pseudomonadati</taxon>
        <taxon>Pseudomonadota</taxon>
        <taxon>Alphaproteobacteria</taxon>
        <taxon>Hyphomicrobiales</taxon>
        <taxon>Nitrobacteraceae</taxon>
        <taxon>Bradyrhizobium</taxon>
    </lineage>
</organism>
<evidence type="ECO:0000313" key="7">
    <source>
        <dbReference type="Proteomes" id="UP000198992"/>
    </source>
</evidence>
<dbReference type="InterPro" id="IPR009057">
    <property type="entry name" value="Homeodomain-like_sf"/>
</dbReference>
<keyword evidence="3" id="KW-0804">Transcription</keyword>
<dbReference type="Gene3D" id="1.10.357.10">
    <property type="entry name" value="Tetracycline Repressor, domain 2"/>
    <property type="match status" value="1"/>
</dbReference>
<dbReference type="SUPFAM" id="SSF46689">
    <property type="entry name" value="Homeodomain-like"/>
    <property type="match status" value="1"/>
</dbReference>